<dbReference type="Pfam" id="PF00392">
    <property type="entry name" value="GntR"/>
    <property type="match status" value="1"/>
</dbReference>
<dbReference type="Gene3D" id="1.10.10.10">
    <property type="entry name" value="Winged helix-like DNA-binding domain superfamily/Winged helix DNA-binding domain"/>
    <property type="match status" value="1"/>
</dbReference>
<dbReference type="PANTHER" id="PTHR43537">
    <property type="entry name" value="TRANSCRIPTIONAL REGULATOR, GNTR FAMILY"/>
    <property type="match status" value="1"/>
</dbReference>
<dbReference type="GO" id="GO:0003700">
    <property type="term" value="F:DNA-binding transcription factor activity"/>
    <property type="evidence" value="ECO:0007669"/>
    <property type="project" value="InterPro"/>
</dbReference>
<comment type="caution">
    <text evidence="5">The sequence shown here is derived from an EMBL/GenBank/DDBJ whole genome shotgun (WGS) entry which is preliminary data.</text>
</comment>
<gene>
    <name evidence="5" type="ORF">Cci01nite_30340</name>
</gene>
<dbReference type="PANTHER" id="PTHR43537:SF51">
    <property type="entry name" value="HTH-TYPE TRANSCRIPTIONAL REGULATOR LGOR-RELATED"/>
    <property type="match status" value="1"/>
</dbReference>
<dbReference type="InterPro" id="IPR036388">
    <property type="entry name" value="WH-like_DNA-bd_sf"/>
</dbReference>
<dbReference type="SUPFAM" id="SSF48008">
    <property type="entry name" value="GntR ligand-binding domain-like"/>
    <property type="match status" value="1"/>
</dbReference>
<dbReference type="SUPFAM" id="SSF46785">
    <property type="entry name" value="Winged helix' DNA-binding domain"/>
    <property type="match status" value="1"/>
</dbReference>
<keyword evidence="1" id="KW-0805">Transcription regulation</keyword>
<dbReference type="EMBL" id="BONH01000011">
    <property type="protein sequence ID" value="GIF97940.1"/>
    <property type="molecule type" value="Genomic_DNA"/>
</dbReference>
<dbReference type="Proteomes" id="UP000659904">
    <property type="component" value="Unassembled WGS sequence"/>
</dbReference>
<dbReference type="SMART" id="SM00895">
    <property type="entry name" value="FCD"/>
    <property type="match status" value="1"/>
</dbReference>
<feature type="domain" description="HTH gntR-type" evidence="4">
    <location>
        <begin position="21"/>
        <end position="88"/>
    </location>
</feature>
<evidence type="ECO:0000313" key="6">
    <source>
        <dbReference type="Proteomes" id="UP000659904"/>
    </source>
</evidence>
<name>A0A8J3P119_9ACTN</name>
<dbReference type="RefSeq" id="WP_170213192.1">
    <property type="nucleotide sequence ID" value="NZ_BONH01000011.1"/>
</dbReference>
<sequence>MPPADAAPRQELPAEPMHATRTLSDNVYRWLRDQIVLGKIGPNEPLVEAVIAEKLQVSRTPIRESLQRLAADGLIVSHRRRWIVRQHGRDEIVAIYEVRMALESFAARFACQRATEAELAAIAAHCDTWSAGGPPDEFVVFNDRFHHLIVEAAHNPRLARVIEQNHLYYFNDQVAAQYRPDEITASQSEHQDLVEALHRRDADRAADLSRRHAEEALTLILSRLF</sequence>
<evidence type="ECO:0000256" key="1">
    <source>
        <dbReference type="ARBA" id="ARBA00023015"/>
    </source>
</evidence>
<proteinExistence type="predicted"/>
<dbReference type="InterPro" id="IPR000524">
    <property type="entry name" value="Tscrpt_reg_HTH_GntR"/>
</dbReference>
<keyword evidence="2" id="KW-0238">DNA-binding</keyword>
<dbReference type="Pfam" id="PF07729">
    <property type="entry name" value="FCD"/>
    <property type="match status" value="1"/>
</dbReference>
<dbReference type="InterPro" id="IPR036390">
    <property type="entry name" value="WH_DNA-bd_sf"/>
</dbReference>
<dbReference type="GO" id="GO:0003677">
    <property type="term" value="F:DNA binding"/>
    <property type="evidence" value="ECO:0007669"/>
    <property type="project" value="UniProtKB-KW"/>
</dbReference>
<protein>
    <submittedName>
        <fullName evidence="5">GntR family transcriptional regulator</fullName>
    </submittedName>
</protein>
<evidence type="ECO:0000259" key="4">
    <source>
        <dbReference type="PROSITE" id="PS50949"/>
    </source>
</evidence>
<dbReference type="CDD" id="cd07377">
    <property type="entry name" value="WHTH_GntR"/>
    <property type="match status" value="1"/>
</dbReference>
<evidence type="ECO:0000256" key="3">
    <source>
        <dbReference type="ARBA" id="ARBA00023163"/>
    </source>
</evidence>
<dbReference type="InterPro" id="IPR008920">
    <property type="entry name" value="TF_FadR/GntR_C"/>
</dbReference>
<evidence type="ECO:0000313" key="5">
    <source>
        <dbReference type="EMBL" id="GIF97940.1"/>
    </source>
</evidence>
<evidence type="ECO:0000256" key="2">
    <source>
        <dbReference type="ARBA" id="ARBA00023125"/>
    </source>
</evidence>
<dbReference type="PROSITE" id="PS50949">
    <property type="entry name" value="HTH_GNTR"/>
    <property type="match status" value="1"/>
</dbReference>
<dbReference type="AlphaFoldDB" id="A0A8J3P119"/>
<keyword evidence="3" id="KW-0804">Transcription</keyword>
<organism evidence="5 6">
    <name type="scientific">Catellatospora citrea</name>
    <dbReference type="NCBI Taxonomy" id="53366"/>
    <lineage>
        <taxon>Bacteria</taxon>
        <taxon>Bacillati</taxon>
        <taxon>Actinomycetota</taxon>
        <taxon>Actinomycetes</taxon>
        <taxon>Micromonosporales</taxon>
        <taxon>Micromonosporaceae</taxon>
        <taxon>Catellatospora</taxon>
    </lineage>
</organism>
<dbReference type="SMART" id="SM00345">
    <property type="entry name" value="HTH_GNTR"/>
    <property type="match status" value="1"/>
</dbReference>
<reference evidence="5 6" key="1">
    <citation type="submission" date="2021-01" db="EMBL/GenBank/DDBJ databases">
        <title>Whole genome shotgun sequence of Catellatospora citrea NBRC 14495.</title>
        <authorList>
            <person name="Komaki H."/>
            <person name="Tamura T."/>
        </authorList>
    </citation>
    <scope>NUCLEOTIDE SEQUENCE [LARGE SCALE GENOMIC DNA]</scope>
    <source>
        <strain evidence="5 6">NBRC 14495</strain>
    </source>
</reference>
<accession>A0A8J3P119</accession>
<keyword evidence="6" id="KW-1185">Reference proteome</keyword>
<dbReference type="Gene3D" id="1.20.120.530">
    <property type="entry name" value="GntR ligand-binding domain-like"/>
    <property type="match status" value="1"/>
</dbReference>
<dbReference type="InterPro" id="IPR011711">
    <property type="entry name" value="GntR_C"/>
</dbReference>